<sequence>MCIDATDPDKGNWLRYVNWACSGEEQNLFPLEINRAIYYKTLKVRAERVELTCWCASYSVPLLFGGMTHSNASADLESFVTALKGRVLNTCCHPRV</sequence>
<dbReference type="Proteomes" id="UP000700334">
    <property type="component" value="Unassembled WGS sequence"/>
</dbReference>
<evidence type="ECO:0000313" key="3">
    <source>
        <dbReference type="Proteomes" id="UP000700334"/>
    </source>
</evidence>
<evidence type="ECO:0000259" key="1">
    <source>
        <dbReference type="Pfam" id="PF21549"/>
    </source>
</evidence>
<dbReference type="InterPro" id="IPR046341">
    <property type="entry name" value="SET_dom_sf"/>
</dbReference>
<comment type="caution">
    <text evidence="2">The sequence shown here is derived from an EMBL/GenBank/DDBJ whole genome shotgun (WGS) entry which is preliminary data.</text>
</comment>
<keyword evidence="3" id="KW-1185">Reference proteome</keyword>
<dbReference type="Gene3D" id="2.170.270.10">
    <property type="entry name" value="SET domain"/>
    <property type="match status" value="1"/>
</dbReference>
<accession>A0A8J5ZQE8</accession>
<dbReference type="InterPro" id="IPR001214">
    <property type="entry name" value="SET_dom"/>
</dbReference>
<protein>
    <submittedName>
        <fullName evidence="2">PR domain zinc finger protein 2</fullName>
    </submittedName>
</protein>
<feature type="domain" description="SET" evidence="1">
    <location>
        <begin position="2"/>
        <end position="56"/>
    </location>
</feature>
<dbReference type="OrthoDB" id="6414306at2759"/>
<dbReference type="EMBL" id="JAGFMF010012255">
    <property type="protein sequence ID" value="KAG8505605.1"/>
    <property type="molecule type" value="Genomic_DNA"/>
</dbReference>
<gene>
    <name evidence="2" type="ORF">J0S82_016350</name>
</gene>
<proteinExistence type="predicted"/>
<reference evidence="2" key="1">
    <citation type="journal article" date="2021" name="Evol. Appl.">
        <title>The genome of the Pyrenean desman and the effects of bottlenecks and inbreeding on the genomic landscape of an endangered species.</title>
        <authorList>
            <person name="Escoda L."/>
            <person name="Castresana J."/>
        </authorList>
    </citation>
    <scope>NUCLEOTIDE SEQUENCE</scope>
    <source>
        <strain evidence="2">IBE-C5619</strain>
    </source>
</reference>
<name>A0A8J5ZQE8_GALPY</name>
<dbReference type="AlphaFoldDB" id="A0A8J5ZQE8"/>
<organism evidence="2 3">
    <name type="scientific">Galemys pyrenaicus</name>
    <name type="common">Iberian desman</name>
    <name type="synonym">Pyrenean desman</name>
    <dbReference type="NCBI Taxonomy" id="202257"/>
    <lineage>
        <taxon>Eukaryota</taxon>
        <taxon>Metazoa</taxon>
        <taxon>Chordata</taxon>
        <taxon>Craniata</taxon>
        <taxon>Vertebrata</taxon>
        <taxon>Euteleostomi</taxon>
        <taxon>Mammalia</taxon>
        <taxon>Eutheria</taxon>
        <taxon>Laurasiatheria</taxon>
        <taxon>Eulipotyphla</taxon>
        <taxon>Talpidae</taxon>
        <taxon>Galemys</taxon>
    </lineage>
</organism>
<evidence type="ECO:0000313" key="2">
    <source>
        <dbReference type="EMBL" id="KAG8505605.1"/>
    </source>
</evidence>
<dbReference type="Pfam" id="PF21549">
    <property type="entry name" value="PRDM2_PR"/>
    <property type="match status" value="1"/>
</dbReference>